<evidence type="ECO:0000256" key="1">
    <source>
        <dbReference type="SAM" id="MobiDB-lite"/>
    </source>
</evidence>
<sequence length="135" mass="14964">MVKMSAVYQGEKHCEATHEPSSSQIVTDAPKDNNGKGEAFSPTDLMAMSLGTCMLTTMAIHCEKDQVNIKGSRVTVEKEMAANPRRIAKLTVVLHLPQNIASDYRKKLESFALNCPAKFSLHPDVQVPITFHYDM</sequence>
<dbReference type="Gene3D" id="3.30.300.20">
    <property type="match status" value="1"/>
</dbReference>
<dbReference type="Proteomes" id="UP001152321">
    <property type="component" value="Unassembled WGS sequence"/>
</dbReference>
<evidence type="ECO:0000313" key="3">
    <source>
        <dbReference type="Proteomes" id="UP001152321"/>
    </source>
</evidence>
<dbReference type="PANTHER" id="PTHR39624">
    <property type="entry name" value="PROTEIN INVOLVED IN RIMO-MEDIATED BETA-METHYLTHIOLATION OF RIBOSOMAL PROTEIN S12 YCAO"/>
    <property type="match status" value="1"/>
</dbReference>
<dbReference type="PANTHER" id="PTHR39624:SF2">
    <property type="entry name" value="OSMC-LIKE PROTEIN"/>
    <property type="match status" value="1"/>
</dbReference>
<dbReference type="Pfam" id="PF02566">
    <property type="entry name" value="OsmC"/>
    <property type="match status" value="1"/>
</dbReference>
<name>A0ABT6DL07_9BACT</name>
<gene>
    <name evidence="2" type="ORF">NWE73_12810</name>
</gene>
<dbReference type="InterPro" id="IPR036102">
    <property type="entry name" value="OsmC/Ohrsf"/>
</dbReference>
<dbReference type="InterPro" id="IPR015946">
    <property type="entry name" value="KH_dom-like_a/b"/>
</dbReference>
<keyword evidence="3" id="KW-1185">Reference proteome</keyword>
<dbReference type="RefSeq" id="WP_277578729.1">
    <property type="nucleotide sequence ID" value="NZ_JANRMI010000003.1"/>
</dbReference>
<feature type="region of interest" description="Disordered" evidence="1">
    <location>
        <begin position="1"/>
        <end position="39"/>
    </location>
</feature>
<proteinExistence type="predicted"/>
<dbReference type="EMBL" id="JANRMI010000003">
    <property type="protein sequence ID" value="MDG0817254.1"/>
    <property type="molecule type" value="Genomic_DNA"/>
</dbReference>
<organism evidence="2 3">
    <name type="scientific">Bdellovibrio svalbardensis</name>
    <dbReference type="NCBI Taxonomy" id="2972972"/>
    <lineage>
        <taxon>Bacteria</taxon>
        <taxon>Pseudomonadati</taxon>
        <taxon>Bdellovibrionota</taxon>
        <taxon>Bdellovibrionia</taxon>
        <taxon>Bdellovibrionales</taxon>
        <taxon>Pseudobdellovibrionaceae</taxon>
        <taxon>Bdellovibrio</taxon>
    </lineage>
</organism>
<protein>
    <submittedName>
        <fullName evidence="2">OsmC family protein</fullName>
    </submittedName>
</protein>
<comment type="caution">
    <text evidence="2">The sequence shown here is derived from an EMBL/GenBank/DDBJ whole genome shotgun (WGS) entry which is preliminary data.</text>
</comment>
<accession>A0ABT6DL07</accession>
<dbReference type="SUPFAM" id="SSF82784">
    <property type="entry name" value="OsmC-like"/>
    <property type="match status" value="1"/>
</dbReference>
<evidence type="ECO:0000313" key="2">
    <source>
        <dbReference type="EMBL" id="MDG0817254.1"/>
    </source>
</evidence>
<reference evidence="2" key="1">
    <citation type="submission" date="2022-08" db="EMBL/GenBank/DDBJ databases">
        <title>Novel Bdellovibrio Species Isolated from Svalbard: Designation Bdellovibrio svalbardensis.</title>
        <authorList>
            <person name="Mitchell R.J."/>
            <person name="Choi S.Y."/>
        </authorList>
    </citation>
    <scope>NUCLEOTIDE SEQUENCE</scope>
    <source>
        <strain evidence="2">PAP01</strain>
    </source>
</reference>
<dbReference type="InterPro" id="IPR003718">
    <property type="entry name" value="OsmC/Ohr_fam"/>
</dbReference>